<evidence type="ECO:0000256" key="1">
    <source>
        <dbReference type="SAM" id="MobiDB-lite"/>
    </source>
</evidence>
<dbReference type="RefSeq" id="WP_156548034.1">
    <property type="nucleotide sequence ID" value="NZ_JABAEJ010000005.1"/>
</dbReference>
<dbReference type="Pfam" id="PF10984">
    <property type="entry name" value="DUF2794"/>
    <property type="match status" value="1"/>
</dbReference>
<protein>
    <submittedName>
        <fullName evidence="2">DUF2794 domain-containing protein</fullName>
    </submittedName>
</protein>
<organism evidence="2 3">
    <name type="scientific">Agrobacterium vitis</name>
    <name type="common">Rhizobium vitis</name>
    <dbReference type="NCBI Taxonomy" id="373"/>
    <lineage>
        <taxon>Bacteria</taxon>
        <taxon>Pseudomonadati</taxon>
        <taxon>Pseudomonadota</taxon>
        <taxon>Alphaproteobacteria</taxon>
        <taxon>Hyphomicrobiales</taxon>
        <taxon>Rhizobiaceae</taxon>
        <taxon>Rhizobium/Agrobacterium group</taxon>
        <taxon>Agrobacterium</taxon>
    </lineage>
</organism>
<dbReference type="Proteomes" id="UP000436692">
    <property type="component" value="Unassembled WGS sequence"/>
</dbReference>
<comment type="caution">
    <text evidence="2">The sequence shown here is derived from an EMBL/GenBank/DDBJ whole genome shotgun (WGS) entry which is preliminary data.</text>
</comment>
<feature type="compositionally biased region" description="Polar residues" evidence="1">
    <location>
        <begin position="17"/>
        <end position="27"/>
    </location>
</feature>
<accession>A0AAE5AWD9</accession>
<name>A0AAE5AWD9_AGRVI</name>
<proteinExistence type="predicted"/>
<dbReference type="EMBL" id="WPHM01000005">
    <property type="protein sequence ID" value="MUZ58075.1"/>
    <property type="molecule type" value="Genomic_DNA"/>
</dbReference>
<dbReference type="AlphaFoldDB" id="A0AAE5AWD9"/>
<evidence type="ECO:0000313" key="3">
    <source>
        <dbReference type="Proteomes" id="UP000436692"/>
    </source>
</evidence>
<reference evidence="2 3" key="1">
    <citation type="submission" date="2019-12" db="EMBL/GenBank/DDBJ databases">
        <title>Whole-genome sequencing of Allorhizobium vitis.</title>
        <authorList>
            <person name="Gan H.M."/>
            <person name="Szegedi E."/>
            <person name="Burr T."/>
            <person name="Savka M.A."/>
        </authorList>
    </citation>
    <scope>NUCLEOTIDE SEQUENCE [LARGE SCALE GENOMIC DNA]</scope>
    <source>
        <strain evidence="2 3">CG989</strain>
    </source>
</reference>
<gene>
    <name evidence="2" type="ORF">GOZ95_11495</name>
</gene>
<dbReference type="InterPro" id="IPR021252">
    <property type="entry name" value="DUF2794"/>
</dbReference>
<evidence type="ECO:0000313" key="2">
    <source>
        <dbReference type="EMBL" id="MUZ58075.1"/>
    </source>
</evidence>
<feature type="region of interest" description="Disordered" evidence="1">
    <location>
        <begin position="1"/>
        <end position="29"/>
    </location>
</feature>
<sequence length="139" mass="15950">MTDQPDLPREVPPVTPETGQRPGNRSSPVVDLRDYKQNLDPLPVTFHRTELDAILWVYGRMVGEGEWRDYALDHLKDKAVFSVFKRSGEMPLYRIEKNPKLAAKQGAFSVVNTHGMILKRGHDLRQVLKVFDKVLKLVE</sequence>